<reference evidence="2 3" key="1">
    <citation type="submission" date="2020-08" db="EMBL/GenBank/DDBJ databases">
        <title>Genomic Encyclopedia of Type Strains, Phase III (KMG-III): the genomes of soil and plant-associated and newly described type strains.</title>
        <authorList>
            <person name="Whitman W."/>
        </authorList>
    </citation>
    <scope>NUCLEOTIDE SEQUENCE [LARGE SCALE GENOMIC DNA]</scope>
    <source>
        <strain evidence="2 3">CECT 5862</strain>
    </source>
</reference>
<gene>
    <name evidence="2" type="ORF">FHS18_000196</name>
</gene>
<dbReference type="Proteomes" id="UP000570361">
    <property type="component" value="Unassembled WGS sequence"/>
</dbReference>
<proteinExistence type="predicted"/>
<evidence type="ECO:0000313" key="2">
    <source>
        <dbReference type="EMBL" id="MBB3108168.1"/>
    </source>
</evidence>
<keyword evidence="3" id="KW-1185">Reference proteome</keyword>
<feature type="compositionally biased region" description="Polar residues" evidence="1">
    <location>
        <begin position="13"/>
        <end position="23"/>
    </location>
</feature>
<protein>
    <submittedName>
        <fullName evidence="2">Uncharacterized protein</fullName>
    </submittedName>
</protein>
<feature type="region of interest" description="Disordered" evidence="1">
    <location>
        <begin position="1"/>
        <end position="25"/>
    </location>
</feature>
<accession>A0A7W5ASZ8</accession>
<dbReference type="EMBL" id="JACHXK010000001">
    <property type="protein sequence ID" value="MBB3108168.1"/>
    <property type="molecule type" value="Genomic_DNA"/>
</dbReference>
<organism evidence="2 3">
    <name type="scientific">Paenibacillus phyllosphaerae</name>
    <dbReference type="NCBI Taxonomy" id="274593"/>
    <lineage>
        <taxon>Bacteria</taxon>
        <taxon>Bacillati</taxon>
        <taxon>Bacillota</taxon>
        <taxon>Bacilli</taxon>
        <taxon>Bacillales</taxon>
        <taxon>Paenibacillaceae</taxon>
        <taxon>Paenibacillus</taxon>
    </lineage>
</organism>
<comment type="caution">
    <text evidence="2">The sequence shown here is derived from an EMBL/GenBank/DDBJ whole genome shotgun (WGS) entry which is preliminary data.</text>
</comment>
<dbReference type="AlphaFoldDB" id="A0A7W5ASZ8"/>
<sequence length="46" mass="5278">MKRNLSKEELQSKIKSNGMSTKNDATDAKKKVIEFIIRKLLSKPTE</sequence>
<evidence type="ECO:0000256" key="1">
    <source>
        <dbReference type="SAM" id="MobiDB-lite"/>
    </source>
</evidence>
<evidence type="ECO:0000313" key="3">
    <source>
        <dbReference type="Proteomes" id="UP000570361"/>
    </source>
</evidence>
<feature type="compositionally biased region" description="Basic and acidic residues" evidence="1">
    <location>
        <begin position="1"/>
        <end position="12"/>
    </location>
</feature>
<name>A0A7W5ASZ8_9BACL</name>